<dbReference type="PANTHER" id="PTHR43775">
    <property type="entry name" value="FATTY ACID SYNTHASE"/>
    <property type="match status" value="1"/>
</dbReference>
<keyword evidence="1" id="KW-0596">Phosphopantetheine</keyword>
<proteinExistence type="predicted"/>
<dbReference type="RefSeq" id="XP_009041570.1">
    <property type="nucleotide sequence ID" value="XM_009043322.1"/>
</dbReference>
<dbReference type="AlphaFoldDB" id="F0YMD8"/>
<dbReference type="SMART" id="SM00822">
    <property type="entry name" value="PKS_KR"/>
    <property type="match status" value="1"/>
</dbReference>
<organism evidence="5">
    <name type="scientific">Aureococcus anophagefferens</name>
    <name type="common">Harmful bloom alga</name>
    <dbReference type="NCBI Taxonomy" id="44056"/>
    <lineage>
        <taxon>Eukaryota</taxon>
        <taxon>Sar</taxon>
        <taxon>Stramenopiles</taxon>
        <taxon>Ochrophyta</taxon>
        <taxon>Pelagophyceae</taxon>
        <taxon>Pelagomonadales</taxon>
        <taxon>Pelagomonadaceae</taxon>
        <taxon>Aureococcus</taxon>
    </lineage>
</organism>
<protein>
    <recommendedName>
        <fullName evidence="3">Ketoreductase domain-containing protein</fullName>
    </recommendedName>
</protein>
<dbReference type="Proteomes" id="UP000002729">
    <property type="component" value="Unassembled WGS sequence"/>
</dbReference>
<gene>
    <name evidence="4" type="ORF">AURANDRAFT_67784</name>
</gene>
<dbReference type="KEGG" id="aaf:AURANDRAFT_67784"/>
<dbReference type="EMBL" id="GL833163">
    <property type="protein sequence ID" value="EGB03715.1"/>
    <property type="molecule type" value="Genomic_DNA"/>
</dbReference>
<feature type="domain" description="Ketoreductase" evidence="3">
    <location>
        <begin position="115"/>
        <end position="283"/>
    </location>
</feature>
<dbReference type="Gene3D" id="3.40.50.720">
    <property type="entry name" value="NAD(P)-binding Rossmann-like Domain"/>
    <property type="match status" value="1"/>
</dbReference>
<dbReference type="OrthoDB" id="5334845at2759"/>
<dbReference type="SUPFAM" id="SSF51735">
    <property type="entry name" value="NAD(P)-binding Rossmann-fold domains"/>
    <property type="match status" value="1"/>
</dbReference>
<evidence type="ECO:0000313" key="4">
    <source>
        <dbReference type="EMBL" id="EGB03715.1"/>
    </source>
</evidence>
<evidence type="ECO:0000259" key="3">
    <source>
        <dbReference type="SMART" id="SM00822"/>
    </source>
</evidence>
<dbReference type="GeneID" id="20226439"/>
<dbReference type="InterPro" id="IPR057326">
    <property type="entry name" value="KR_dom"/>
</dbReference>
<evidence type="ECO:0000256" key="1">
    <source>
        <dbReference type="ARBA" id="ARBA00022450"/>
    </source>
</evidence>
<dbReference type="GO" id="GO:0006633">
    <property type="term" value="P:fatty acid biosynthetic process"/>
    <property type="evidence" value="ECO:0007669"/>
    <property type="project" value="TreeGrafter"/>
</dbReference>
<dbReference type="InParanoid" id="F0YMD8"/>
<dbReference type="InterPro" id="IPR050091">
    <property type="entry name" value="PKS_NRPS_Biosynth_Enz"/>
</dbReference>
<keyword evidence="5" id="KW-1185">Reference proteome</keyword>
<dbReference type="PANTHER" id="PTHR43775:SF37">
    <property type="entry name" value="SI:DKEY-61P9.11"/>
    <property type="match status" value="1"/>
</dbReference>
<dbReference type="Pfam" id="PF08659">
    <property type="entry name" value="KR"/>
    <property type="match status" value="1"/>
</dbReference>
<reference evidence="4 5" key="1">
    <citation type="journal article" date="2011" name="Proc. Natl. Acad. Sci. U.S.A.">
        <title>Niche of harmful alga Aureococcus anophagefferens revealed through ecogenomics.</title>
        <authorList>
            <person name="Gobler C.J."/>
            <person name="Berry D.L."/>
            <person name="Dyhrman S.T."/>
            <person name="Wilhelm S.W."/>
            <person name="Salamov A."/>
            <person name="Lobanov A.V."/>
            <person name="Zhang Y."/>
            <person name="Collier J.L."/>
            <person name="Wurch L.L."/>
            <person name="Kustka A.B."/>
            <person name="Dill B.D."/>
            <person name="Shah M."/>
            <person name="VerBerkmoes N.C."/>
            <person name="Kuo A."/>
            <person name="Terry A."/>
            <person name="Pangilinan J."/>
            <person name="Lindquist E.A."/>
            <person name="Lucas S."/>
            <person name="Paulsen I.T."/>
            <person name="Hattenrath-Lehmann T.K."/>
            <person name="Talmage S.C."/>
            <person name="Walker E.A."/>
            <person name="Koch F."/>
            <person name="Burson A.M."/>
            <person name="Marcoval M.A."/>
            <person name="Tang Y.Z."/>
            <person name="Lecleir G.R."/>
            <person name="Coyne K.J."/>
            <person name="Berg G.M."/>
            <person name="Bertrand E.M."/>
            <person name="Saito M.A."/>
            <person name="Gladyshev V.N."/>
            <person name="Grigoriev I.V."/>
        </authorList>
    </citation>
    <scope>NUCLEOTIDE SEQUENCE [LARGE SCALE GENOMIC DNA]</scope>
    <source>
        <strain evidence="5">CCMP 1984</strain>
    </source>
</reference>
<evidence type="ECO:0000313" key="5">
    <source>
        <dbReference type="Proteomes" id="UP000002729"/>
    </source>
</evidence>
<keyword evidence="2" id="KW-0597">Phosphoprotein</keyword>
<dbReference type="GO" id="GO:0004312">
    <property type="term" value="F:fatty acid synthase activity"/>
    <property type="evidence" value="ECO:0007669"/>
    <property type="project" value="TreeGrafter"/>
</dbReference>
<dbReference type="InterPro" id="IPR036291">
    <property type="entry name" value="NAD(P)-bd_dom_sf"/>
</dbReference>
<sequence length="462" mass="51396">MVHTGMECVGAAYPLLNQMMLPDEEKQKRGIPPTEWHLFSSKLVRNPNVPKNAVAHIKPKNFSYFAEARRELMFGGSAMVQSVRKEGPSGLKSFWVRQIMPLTAPQNDRYEELCGCVLITGGAGGLGKLLREYLLEYYPECSVAIASRSVKEGDEGIERLSQYKCDVCNESEVKRVCDSIPDLVGVIHAAGVTYGGPFKMTNENDSKLLFDIKYWGTRYLYNATKSRKLRFFWMASSISAAVGDFNISHYAAANSSMDWFAEEMRRQGDKNIVSTQWGALGFEGGMALENTRKLMDKRGHGVVTPEQMVDVMEIVIHQASDLPAVICVSPLNIDKTTAQKPELSDNMTWWEKEPFEVYVAVLKAAQTEEMAHPERWPNIEELHYSQKEFRGRNLSLVGASIIKSPNLPHTSAIPGCGLGLWVPFTGAAGMYLAAKELESSLVERQRTRAGTKAHGGSTPESI</sequence>
<evidence type="ECO:0000256" key="2">
    <source>
        <dbReference type="ARBA" id="ARBA00022553"/>
    </source>
</evidence>
<dbReference type="InterPro" id="IPR013968">
    <property type="entry name" value="PKS_KR"/>
</dbReference>
<name>F0YMD8_AURAN</name>
<accession>F0YMD8</accession>